<evidence type="ECO:0000256" key="12">
    <source>
        <dbReference type="SAM" id="Phobius"/>
    </source>
</evidence>
<feature type="domain" description="Peptidase M50" evidence="13">
    <location>
        <begin position="152"/>
        <end position="198"/>
    </location>
</feature>
<dbReference type="Pfam" id="PF02163">
    <property type="entry name" value="Peptidase_M50"/>
    <property type="match status" value="2"/>
</dbReference>
<feature type="transmembrane region" description="Helical" evidence="12">
    <location>
        <begin position="200"/>
        <end position="222"/>
    </location>
</feature>
<evidence type="ECO:0000259" key="13">
    <source>
        <dbReference type="Pfam" id="PF02163"/>
    </source>
</evidence>
<evidence type="ECO:0000256" key="11">
    <source>
        <dbReference type="ARBA" id="ARBA00023136"/>
    </source>
</evidence>
<feature type="transmembrane region" description="Helical" evidence="12">
    <location>
        <begin position="61"/>
        <end position="81"/>
    </location>
</feature>
<reference evidence="14 15" key="1">
    <citation type="submission" date="2019-10" db="EMBL/GenBank/DDBJ databases">
        <title>Georgenia wutianyii sp. nov. and Georgenia yuyongxinii sp. nov. isolated from plateau pika (Ochotona curzoniae) in the Qinghai-Tibet plateau of China.</title>
        <authorList>
            <person name="Tian Z."/>
        </authorList>
    </citation>
    <scope>NUCLEOTIDE SEQUENCE [LARGE SCALE GENOMIC DNA]</scope>
    <source>
        <strain evidence="14 15">DSM 21501</strain>
    </source>
</reference>
<dbReference type="AlphaFoldDB" id="A0A7J5UIA9"/>
<dbReference type="InterPro" id="IPR008915">
    <property type="entry name" value="Peptidase_M50"/>
</dbReference>
<keyword evidence="6" id="KW-0479">Metal-binding</keyword>
<feature type="transmembrane region" description="Helical" evidence="12">
    <location>
        <begin position="20"/>
        <end position="49"/>
    </location>
</feature>
<feature type="transmembrane region" description="Helical" evidence="12">
    <location>
        <begin position="122"/>
        <end position="143"/>
    </location>
</feature>
<accession>A0A7J5UIA9</accession>
<dbReference type="Proteomes" id="UP000451860">
    <property type="component" value="Unassembled WGS sequence"/>
</dbReference>
<dbReference type="GO" id="GO:0046872">
    <property type="term" value="F:metal ion binding"/>
    <property type="evidence" value="ECO:0007669"/>
    <property type="project" value="UniProtKB-KW"/>
</dbReference>
<evidence type="ECO:0000313" key="14">
    <source>
        <dbReference type="EMBL" id="KAE8762109.1"/>
    </source>
</evidence>
<sequence length="386" mass="39823">MTSPTGPAPAPRPGTRTRSGWVLGTVGGTPVVLAPSWLLIAAVLVALYFPLVRRLVPLASWGTVVLTTLSFVVMLFVSVLLHELSHGLTARRFGAPPREYVLTFWGGHTAFDRELPTAGSSALVSAAGPAANAALAGLAWLAVHTVSGGPTVMLVLLAALISNAFVAAFNLLPGLPLDGGKVLEALVWALTGDRSRGTVVAAWGGRLVVVGVAVYFVLVPFLQGRQPSLTTVVWVALLGSFLWTAAGQSLRAAGVQRSARDLDLRALATPALGLPASAGLPDLHAALAGRGESAVVLLDGGRPVALLDPEALRQVPPELRATTPLTAVSRALAPEQLVHDLHGADALAAVARAQHHGPVVVLLDGDQVAGVVEVARVAGYLQRAAR</sequence>
<keyword evidence="5 12" id="KW-0812">Transmembrane</keyword>
<evidence type="ECO:0000256" key="10">
    <source>
        <dbReference type="ARBA" id="ARBA00023049"/>
    </source>
</evidence>
<dbReference type="PANTHER" id="PTHR39188:SF3">
    <property type="entry name" value="STAGE IV SPORULATION PROTEIN FB"/>
    <property type="match status" value="1"/>
</dbReference>
<evidence type="ECO:0000256" key="5">
    <source>
        <dbReference type="ARBA" id="ARBA00022692"/>
    </source>
</evidence>
<dbReference type="GO" id="GO:0006508">
    <property type="term" value="P:proteolysis"/>
    <property type="evidence" value="ECO:0007669"/>
    <property type="project" value="UniProtKB-KW"/>
</dbReference>
<feature type="transmembrane region" description="Helical" evidence="12">
    <location>
        <begin position="229"/>
        <end position="246"/>
    </location>
</feature>
<evidence type="ECO:0000313" key="15">
    <source>
        <dbReference type="Proteomes" id="UP000451860"/>
    </source>
</evidence>
<evidence type="ECO:0000256" key="7">
    <source>
        <dbReference type="ARBA" id="ARBA00022801"/>
    </source>
</evidence>
<dbReference type="RefSeq" id="WP_152201722.1">
    <property type="nucleotide sequence ID" value="NZ_VUKF01000008.1"/>
</dbReference>
<feature type="domain" description="Peptidase M50" evidence="13">
    <location>
        <begin position="71"/>
        <end position="147"/>
    </location>
</feature>
<dbReference type="GO" id="GO:0016020">
    <property type="term" value="C:membrane"/>
    <property type="evidence" value="ECO:0007669"/>
    <property type="project" value="UniProtKB-SubCell"/>
</dbReference>
<name>A0A7J5UIA9_9MICO</name>
<keyword evidence="8" id="KW-0862">Zinc</keyword>
<keyword evidence="4" id="KW-0645">Protease</keyword>
<evidence type="ECO:0000256" key="4">
    <source>
        <dbReference type="ARBA" id="ARBA00022670"/>
    </source>
</evidence>
<protein>
    <submittedName>
        <fullName evidence="14">Peptidase M50</fullName>
    </submittedName>
</protein>
<feature type="transmembrane region" description="Helical" evidence="12">
    <location>
        <begin position="152"/>
        <end position="172"/>
    </location>
</feature>
<evidence type="ECO:0000256" key="8">
    <source>
        <dbReference type="ARBA" id="ARBA00022833"/>
    </source>
</evidence>
<gene>
    <name evidence="14" type="ORF">GB883_21070</name>
</gene>
<evidence type="ECO:0000256" key="1">
    <source>
        <dbReference type="ARBA" id="ARBA00001947"/>
    </source>
</evidence>
<comment type="similarity">
    <text evidence="3">Belongs to the peptidase M50B family.</text>
</comment>
<keyword evidence="7" id="KW-0378">Hydrolase</keyword>
<keyword evidence="10" id="KW-0482">Metalloprotease</keyword>
<dbReference type="GO" id="GO:0008237">
    <property type="term" value="F:metallopeptidase activity"/>
    <property type="evidence" value="ECO:0007669"/>
    <property type="project" value="UniProtKB-KW"/>
</dbReference>
<dbReference type="OrthoDB" id="9781963at2"/>
<dbReference type="PANTHER" id="PTHR39188">
    <property type="entry name" value="MEMBRANE-ASSOCIATED ZINC METALLOPROTEASE M50B"/>
    <property type="match status" value="1"/>
</dbReference>
<evidence type="ECO:0000256" key="3">
    <source>
        <dbReference type="ARBA" id="ARBA00007931"/>
    </source>
</evidence>
<evidence type="ECO:0000256" key="6">
    <source>
        <dbReference type="ARBA" id="ARBA00022723"/>
    </source>
</evidence>
<proteinExistence type="inferred from homology"/>
<dbReference type="EMBL" id="WHJE01000271">
    <property type="protein sequence ID" value="KAE8762109.1"/>
    <property type="molecule type" value="Genomic_DNA"/>
</dbReference>
<evidence type="ECO:0000256" key="9">
    <source>
        <dbReference type="ARBA" id="ARBA00022989"/>
    </source>
</evidence>
<comment type="caution">
    <text evidence="14">The sequence shown here is derived from an EMBL/GenBank/DDBJ whole genome shotgun (WGS) entry which is preliminary data.</text>
</comment>
<keyword evidence="9 12" id="KW-1133">Transmembrane helix</keyword>
<organism evidence="14 15">
    <name type="scientific">Georgenia thermotolerans</name>
    <dbReference type="NCBI Taxonomy" id="527326"/>
    <lineage>
        <taxon>Bacteria</taxon>
        <taxon>Bacillati</taxon>
        <taxon>Actinomycetota</taxon>
        <taxon>Actinomycetes</taxon>
        <taxon>Micrococcales</taxon>
        <taxon>Bogoriellaceae</taxon>
        <taxon>Georgenia</taxon>
    </lineage>
</organism>
<keyword evidence="11 12" id="KW-0472">Membrane</keyword>
<comment type="cofactor">
    <cofactor evidence="1">
        <name>Zn(2+)</name>
        <dbReference type="ChEBI" id="CHEBI:29105"/>
    </cofactor>
</comment>
<evidence type="ECO:0000256" key="2">
    <source>
        <dbReference type="ARBA" id="ARBA00004141"/>
    </source>
</evidence>
<comment type="subcellular location">
    <subcellularLocation>
        <location evidence="2">Membrane</location>
        <topology evidence="2">Multi-pass membrane protein</topology>
    </subcellularLocation>
</comment>
<keyword evidence="15" id="KW-1185">Reference proteome</keyword>